<keyword evidence="1" id="KW-1133">Transmembrane helix</keyword>
<evidence type="ECO:0000313" key="3">
    <source>
        <dbReference type="Proteomes" id="UP000613177"/>
    </source>
</evidence>
<feature type="transmembrane region" description="Helical" evidence="1">
    <location>
        <begin position="135"/>
        <end position="153"/>
    </location>
</feature>
<keyword evidence="1" id="KW-0812">Transmembrane</keyword>
<comment type="caution">
    <text evidence="2">The sequence shown here is derived from an EMBL/GenBank/DDBJ whole genome shotgun (WGS) entry which is preliminary data.</text>
</comment>
<sequence>MALNYVYGVKSLTNNYSNLYTIEEKFAVSMDEINLTTQINMVDINETKNYLKSVPEPLLEYASLITAIMFNYEGLDESGLLAADEAMFIDIAIKPFTRIVKGDQKFNRTSKGSFWCTNPLRISVRYKRVIKSRDALSALAISIVGLSTLLFGVEPPPFNNRVSRISTEDYIIKTSIFFNLRVGRQPT</sequence>
<organism evidence="2 3">
    <name type="scientific">Thamnidium elegans</name>
    <dbReference type="NCBI Taxonomy" id="101142"/>
    <lineage>
        <taxon>Eukaryota</taxon>
        <taxon>Fungi</taxon>
        <taxon>Fungi incertae sedis</taxon>
        <taxon>Mucoromycota</taxon>
        <taxon>Mucoromycotina</taxon>
        <taxon>Mucoromycetes</taxon>
        <taxon>Mucorales</taxon>
        <taxon>Mucorineae</taxon>
        <taxon>Mucoraceae</taxon>
        <taxon>Thamnidium</taxon>
    </lineage>
</organism>
<evidence type="ECO:0000313" key="2">
    <source>
        <dbReference type="EMBL" id="KAG2235702.1"/>
    </source>
</evidence>
<name>A0A8H7VY53_9FUNG</name>
<proteinExistence type="predicted"/>
<gene>
    <name evidence="2" type="ORF">INT48_009117</name>
</gene>
<dbReference type="AlphaFoldDB" id="A0A8H7VY53"/>
<accession>A0A8H7VY53</accession>
<protein>
    <submittedName>
        <fullName evidence="2">Uncharacterized protein</fullName>
    </submittedName>
</protein>
<evidence type="ECO:0000256" key="1">
    <source>
        <dbReference type="SAM" id="Phobius"/>
    </source>
</evidence>
<keyword evidence="3" id="KW-1185">Reference proteome</keyword>
<dbReference type="EMBL" id="JAEPRE010000028">
    <property type="protein sequence ID" value="KAG2235702.1"/>
    <property type="molecule type" value="Genomic_DNA"/>
</dbReference>
<keyword evidence="1" id="KW-0472">Membrane</keyword>
<dbReference type="Proteomes" id="UP000613177">
    <property type="component" value="Unassembled WGS sequence"/>
</dbReference>
<reference evidence="2" key="1">
    <citation type="submission" date="2021-01" db="EMBL/GenBank/DDBJ databases">
        <title>Metabolic potential, ecology and presence of endohyphal bacteria is reflected in genomic diversity of Mucoromycotina.</title>
        <authorList>
            <person name="Muszewska A."/>
            <person name="Okrasinska A."/>
            <person name="Steczkiewicz K."/>
            <person name="Drgas O."/>
            <person name="Orlowska M."/>
            <person name="Perlinska-Lenart U."/>
            <person name="Aleksandrzak-Piekarczyk T."/>
            <person name="Szatraj K."/>
            <person name="Zielenkiewicz U."/>
            <person name="Pilsyk S."/>
            <person name="Malc E."/>
            <person name="Mieczkowski P."/>
            <person name="Kruszewska J.S."/>
            <person name="Biernat P."/>
            <person name="Pawlowska J."/>
        </authorList>
    </citation>
    <scope>NUCLEOTIDE SEQUENCE</scope>
    <source>
        <strain evidence="2">WA0000018081</strain>
    </source>
</reference>